<keyword evidence="3" id="KW-0597">Phosphoprotein</keyword>
<dbReference type="InterPro" id="IPR003594">
    <property type="entry name" value="HATPase_dom"/>
</dbReference>
<dbReference type="SUPFAM" id="SSF47384">
    <property type="entry name" value="Homodimeric domain of signal transducing histidine kinase"/>
    <property type="match status" value="1"/>
</dbReference>
<name>A0ABT6QS03_9PSED</name>
<dbReference type="EC" id="2.7.13.3" evidence="2"/>
<dbReference type="InterPro" id="IPR036890">
    <property type="entry name" value="HATPase_C_sf"/>
</dbReference>
<dbReference type="Gene3D" id="3.30.565.10">
    <property type="entry name" value="Histidine kinase-like ATPase, C-terminal domain"/>
    <property type="match status" value="1"/>
</dbReference>
<dbReference type="SMART" id="SM00387">
    <property type="entry name" value="HATPase_c"/>
    <property type="match status" value="1"/>
</dbReference>
<dbReference type="InterPro" id="IPR004358">
    <property type="entry name" value="Sig_transdc_His_kin-like_C"/>
</dbReference>
<evidence type="ECO:0000313" key="5">
    <source>
        <dbReference type="EMBL" id="MDI2593682.1"/>
    </source>
</evidence>
<dbReference type="InterPro" id="IPR003661">
    <property type="entry name" value="HisK_dim/P_dom"/>
</dbReference>
<dbReference type="Pfam" id="PF02518">
    <property type="entry name" value="HATPase_c"/>
    <property type="match status" value="1"/>
</dbReference>
<dbReference type="SMART" id="SM00388">
    <property type="entry name" value="HisKA"/>
    <property type="match status" value="1"/>
</dbReference>
<dbReference type="InterPro" id="IPR036097">
    <property type="entry name" value="HisK_dim/P_sf"/>
</dbReference>
<keyword evidence="6" id="KW-1185">Reference proteome</keyword>
<evidence type="ECO:0000259" key="4">
    <source>
        <dbReference type="PROSITE" id="PS50109"/>
    </source>
</evidence>
<accession>A0ABT6QS03</accession>
<dbReference type="InterPro" id="IPR005467">
    <property type="entry name" value="His_kinase_dom"/>
</dbReference>
<comment type="caution">
    <text evidence="5">The sequence shown here is derived from an EMBL/GenBank/DDBJ whole genome shotgun (WGS) entry which is preliminary data.</text>
</comment>
<dbReference type="SUPFAM" id="SSF55874">
    <property type="entry name" value="ATPase domain of HSP90 chaperone/DNA topoisomerase II/histidine kinase"/>
    <property type="match status" value="1"/>
</dbReference>
<keyword evidence="5" id="KW-0808">Transferase</keyword>
<sequence>MASAARELFLLGQKTVEARSVLAALQKELSDTNNRLVDAQQIEQLVEANQQLVLAILLAQSEAEKPQRSQEEQRVFLEMREANAQLVIAALSAQDLQASAEHTLEQQRNILTLVAHELRNPLTPISMIAGRLVRVPSTELPRMQALIEGQVQHMSRLVDDLLDVSRASTGKLRLDCMMVDMVAIIHEAIAVCSPVMNTRHLHFTAELPDCPLTVNGDPVRLAQILGNLLGNAAKYTPTGGTVTLSVTTEAEVLKLSVCDNGIGISAKALPFIFEPFVQDVHAIGFNGAGLGIGLTVVRELVEAHGGTVTGMSDGDGQGSTFIVTLPLAV</sequence>
<comment type="catalytic activity">
    <reaction evidence="1">
        <text>ATP + protein L-histidine = ADP + protein N-phospho-L-histidine.</text>
        <dbReference type="EC" id="2.7.13.3"/>
    </reaction>
</comment>
<evidence type="ECO:0000256" key="1">
    <source>
        <dbReference type="ARBA" id="ARBA00000085"/>
    </source>
</evidence>
<keyword evidence="5" id="KW-0418">Kinase</keyword>
<protein>
    <recommendedName>
        <fullName evidence="2">histidine kinase</fullName>
        <ecNumber evidence="2">2.7.13.3</ecNumber>
    </recommendedName>
</protein>
<dbReference type="GO" id="GO:0016301">
    <property type="term" value="F:kinase activity"/>
    <property type="evidence" value="ECO:0007669"/>
    <property type="project" value="UniProtKB-KW"/>
</dbReference>
<dbReference type="PRINTS" id="PR00344">
    <property type="entry name" value="BCTRLSENSOR"/>
</dbReference>
<evidence type="ECO:0000256" key="3">
    <source>
        <dbReference type="ARBA" id="ARBA00022553"/>
    </source>
</evidence>
<gene>
    <name evidence="5" type="ORF">POF45_19975</name>
</gene>
<dbReference type="PROSITE" id="PS50109">
    <property type="entry name" value="HIS_KIN"/>
    <property type="match status" value="1"/>
</dbReference>
<feature type="domain" description="Histidine kinase" evidence="4">
    <location>
        <begin position="113"/>
        <end position="329"/>
    </location>
</feature>
<dbReference type="PANTHER" id="PTHR43547">
    <property type="entry name" value="TWO-COMPONENT HISTIDINE KINASE"/>
    <property type="match status" value="1"/>
</dbReference>
<dbReference type="RefSeq" id="WP_282316520.1">
    <property type="nucleotide sequence ID" value="NZ_JARBWL010000002.1"/>
</dbReference>
<dbReference type="Gene3D" id="1.10.287.130">
    <property type="match status" value="1"/>
</dbReference>
<reference evidence="5 6" key="1">
    <citation type="submission" date="2023-02" db="EMBL/GenBank/DDBJ databases">
        <title>Pseudomonas chrutzelriedensis sp. nov., a potently antifungal strain isolated from moss.</title>
        <authorList>
            <person name="Schnyder A."/>
            <person name="Kalawong R."/>
            <person name="Eberl L."/>
            <person name="Agnoli K."/>
        </authorList>
    </citation>
    <scope>NUCLEOTIDE SEQUENCE [LARGE SCALE GENOMIC DNA]</scope>
    <source>
        <strain evidence="5 6">681</strain>
    </source>
</reference>
<dbReference type="CDD" id="cd00082">
    <property type="entry name" value="HisKA"/>
    <property type="match status" value="1"/>
</dbReference>
<evidence type="ECO:0000256" key="2">
    <source>
        <dbReference type="ARBA" id="ARBA00012438"/>
    </source>
</evidence>
<dbReference type="Pfam" id="PF00512">
    <property type="entry name" value="HisKA"/>
    <property type="match status" value="1"/>
</dbReference>
<dbReference type="EMBL" id="JARBWL010000002">
    <property type="protein sequence ID" value="MDI2593682.1"/>
    <property type="molecule type" value="Genomic_DNA"/>
</dbReference>
<evidence type="ECO:0000313" key="6">
    <source>
        <dbReference type="Proteomes" id="UP001159100"/>
    </source>
</evidence>
<proteinExistence type="predicted"/>
<organism evidence="5 6">
    <name type="scientific">Pseudomonas fungipugnans</name>
    <dbReference type="NCBI Taxonomy" id="3024217"/>
    <lineage>
        <taxon>Bacteria</taxon>
        <taxon>Pseudomonadati</taxon>
        <taxon>Pseudomonadota</taxon>
        <taxon>Gammaproteobacteria</taxon>
        <taxon>Pseudomonadales</taxon>
        <taxon>Pseudomonadaceae</taxon>
        <taxon>Pseudomonas</taxon>
    </lineage>
</organism>
<dbReference type="PANTHER" id="PTHR43547:SF2">
    <property type="entry name" value="HYBRID SIGNAL TRANSDUCTION HISTIDINE KINASE C"/>
    <property type="match status" value="1"/>
</dbReference>
<dbReference type="Proteomes" id="UP001159100">
    <property type="component" value="Unassembled WGS sequence"/>
</dbReference>
<dbReference type="CDD" id="cd00075">
    <property type="entry name" value="HATPase"/>
    <property type="match status" value="1"/>
</dbReference>